<keyword evidence="2" id="KW-0812">Transmembrane</keyword>
<protein>
    <recommendedName>
        <fullName evidence="5">DUF4383 domain-containing protein</fullName>
    </recommendedName>
</protein>
<organism evidence="3 4">
    <name type="scientific">Pseudonocardia alni</name>
    <name type="common">Amycolata alni</name>
    <dbReference type="NCBI Taxonomy" id="33907"/>
    <lineage>
        <taxon>Bacteria</taxon>
        <taxon>Bacillati</taxon>
        <taxon>Actinomycetota</taxon>
        <taxon>Actinomycetes</taxon>
        <taxon>Pseudonocardiales</taxon>
        <taxon>Pseudonocardiaceae</taxon>
        <taxon>Pseudonocardia</taxon>
    </lineage>
</organism>
<evidence type="ECO:0000256" key="2">
    <source>
        <dbReference type="SAM" id="Phobius"/>
    </source>
</evidence>
<feature type="transmembrane region" description="Helical" evidence="2">
    <location>
        <begin position="87"/>
        <end position="109"/>
    </location>
</feature>
<keyword evidence="4" id="KW-1185">Reference proteome</keyword>
<evidence type="ECO:0000256" key="1">
    <source>
        <dbReference type="SAM" id="MobiDB-lite"/>
    </source>
</evidence>
<keyword evidence="2" id="KW-1133">Transmembrane helix</keyword>
<feature type="region of interest" description="Disordered" evidence="1">
    <location>
        <begin position="165"/>
        <end position="205"/>
    </location>
</feature>
<evidence type="ECO:0008006" key="5">
    <source>
        <dbReference type="Google" id="ProtNLM"/>
    </source>
</evidence>
<dbReference type="EMBL" id="JACCCZ010000001">
    <property type="protein sequence ID" value="NYG00121.1"/>
    <property type="molecule type" value="Genomic_DNA"/>
</dbReference>
<evidence type="ECO:0000313" key="3">
    <source>
        <dbReference type="EMBL" id="NYG00121.1"/>
    </source>
</evidence>
<dbReference type="GeneID" id="98050238"/>
<gene>
    <name evidence="3" type="ORF">HDA37_000406</name>
</gene>
<dbReference type="Proteomes" id="UP000549695">
    <property type="component" value="Unassembled WGS sequence"/>
</dbReference>
<accession>A0A852VXR4</accession>
<feature type="transmembrane region" description="Helical" evidence="2">
    <location>
        <begin position="121"/>
        <end position="140"/>
    </location>
</feature>
<comment type="caution">
    <text evidence="3">The sequence shown here is derived from an EMBL/GenBank/DDBJ whole genome shotgun (WGS) entry which is preliminary data.</text>
</comment>
<keyword evidence="2" id="KW-0472">Membrane</keyword>
<name>A0A852VXR4_PSEA5</name>
<dbReference type="Pfam" id="PF14325">
    <property type="entry name" value="DUF4383"/>
    <property type="match status" value="1"/>
</dbReference>
<feature type="transmembrane region" description="Helical" evidence="2">
    <location>
        <begin position="20"/>
        <end position="37"/>
    </location>
</feature>
<evidence type="ECO:0000313" key="4">
    <source>
        <dbReference type="Proteomes" id="UP000549695"/>
    </source>
</evidence>
<reference evidence="3 4" key="1">
    <citation type="submission" date="2020-07" db="EMBL/GenBank/DDBJ databases">
        <title>Sequencing the genomes of 1000 actinobacteria strains.</title>
        <authorList>
            <person name="Klenk H.-P."/>
        </authorList>
    </citation>
    <scope>NUCLEOTIDE SEQUENCE [LARGE SCALE GENOMIC DNA]</scope>
    <source>
        <strain evidence="3 4">DSM 44749</strain>
    </source>
</reference>
<dbReference type="RefSeq" id="WP_179760016.1">
    <property type="nucleotide sequence ID" value="NZ_BAAAJZ010000011.1"/>
</dbReference>
<dbReference type="AlphaFoldDB" id="A0A852VXR4"/>
<sequence>MPTQSQHHSHGHAVFPWPQLLVVLAAFLLLLYGLLGFRYSGLPGLPAASGELLGIGVDPLRDLVHLVLGVAGLPCATRLPWARGFGVVLMLLGAAEVLLGLLTGVFRLVPAGPFATNAGSVLVGVLLLVLGAVAVFGRAFSDAPYAGLQRGVEAAGRRVTGLRDRSVHAGTDDVGTEDGDPAAWSDEPAGDGDRSGGHGAARGPR</sequence>
<proteinExistence type="predicted"/>